<evidence type="ECO:0000256" key="2">
    <source>
        <dbReference type="ARBA" id="ARBA00022695"/>
    </source>
</evidence>
<dbReference type="SUPFAM" id="SSF56672">
    <property type="entry name" value="DNA/RNA polymerases"/>
    <property type="match status" value="1"/>
</dbReference>
<feature type="domain" description="Reverse transcriptase RNase H-like" evidence="7">
    <location>
        <begin position="20"/>
        <end position="120"/>
    </location>
</feature>
<accession>A0A5C3K8Y3</accession>
<dbReference type="Proteomes" id="UP000307440">
    <property type="component" value="Unassembled WGS sequence"/>
</dbReference>
<feature type="non-terminal residue" evidence="8">
    <location>
        <position position="121"/>
    </location>
</feature>
<proteinExistence type="predicted"/>
<dbReference type="GO" id="GO:0003964">
    <property type="term" value="F:RNA-directed DNA polymerase activity"/>
    <property type="evidence" value="ECO:0007669"/>
    <property type="project" value="UniProtKB-KW"/>
</dbReference>
<keyword evidence="4" id="KW-0255">Endonuclease</keyword>
<evidence type="ECO:0000313" key="9">
    <source>
        <dbReference type="Proteomes" id="UP000307440"/>
    </source>
</evidence>
<reference evidence="8 9" key="1">
    <citation type="journal article" date="2019" name="Nat. Ecol. Evol.">
        <title>Megaphylogeny resolves global patterns of mushroom evolution.</title>
        <authorList>
            <person name="Varga T."/>
            <person name="Krizsan K."/>
            <person name="Foldi C."/>
            <person name="Dima B."/>
            <person name="Sanchez-Garcia M."/>
            <person name="Sanchez-Ramirez S."/>
            <person name="Szollosi G.J."/>
            <person name="Szarkandi J.G."/>
            <person name="Papp V."/>
            <person name="Albert L."/>
            <person name="Andreopoulos W."/>
            <person name="Angelini C."/>
            <person name="Antonin V."/>
            <person name="Barry K.W."/>
            <person name="Bougher N.L."/>
            <person name="Buchanan P."/>
            <person name="Buyck B."/>
            <person name="Bense V."/>
            <person name="Catcheside P."/>
            <person name="Chovatia M."/>
            <person name="Cooper J."/>
            <person name="Damon W."/>
            <person name="Desjardin D."/>
            <person name="Finy P."/>
            <person name="Geml J."/>
            <person name="Haridas S."/>
            <person name="Hughes K."/>
            <person name="Justo A."/>
            <person name="Karasinski D."/>
            <person name="Kautmanova I."/>
            <person name="Kiss B."/>
            <person name="Kocsube S."/>
            <person name="Kotiranta H."/>
            <person name="LaButti K.M."/>
            <person name="Lechner B.E."/>
            <person name="Liimatainen K."/>
            <person name="Lipzen A."/>
            <person name="Lukacs Z."/>
            <person name="Mihaltcheva S."/>
            <person name="Morgado L.N."/>
            <person name="Niskanen T."/>
            <person name="Noordeloos M.E."/>
            <person name="Ohm R.A."/>
            <person name="Ortiz-Santana B."/>
            <person name="Ovrebo C."/>
            <person name="Racz N."/>
            <person name="Riley R."/>
            <person name="Savchenko A."/>
            <person name="Shiryaev A."/>
            <person name="Soop K."/>
            <person name="Spirin V."/>
            <person name="Szebenyi C."/>
            <person name="Tomsovsky M."/>
            <person name="Tulloss R.E."/>
            <person name="Uehling J."/>
            <person name="Grigoriev I.V."/>
            <person name="Vagvolgyi C."/>
            <person name="Papp T."/>
            <person name="Martin F.M."/>
            <person name="Miettinen O."/>
            <person name="Hibbett D.S."/>
            <person name="Nagy L.G."/>
        </authorList>
    </citation>
    <scope>NUCLEOTIDE SEQUENCE [LARGE SCALE GENOMIC DNA]</scope>
    <source>
        <strain evidence="8 9">CBS 121175</strain>
    </source>
</reference>
<keyword evidence="6" id="KW-0695">RNA-directed DNA polymerase</keyword>
<gene>
    <name evidence="8" type="ORF">FA15DRAFT_547164</name>
</gene>
<protein>
    <recommendedName>
        <fullName evidence="7">Reverse transcriptase RNase H-like domain-containing protein</fullName>
    </recommendedName>
</protein>
<dbReference type="InterPro" id="IPR043502">
    <property type="entry name" value="DNA/RNA_pol_sf"/>
</dbReference>
<evidence type="ECO:0000256" key="5">
    <source>
        <dbReference type="ARBA" id="ARBA00022801"/>
    </source>
</evidence>
<organism evidence="8 9">
    <name type="scientific">Coprinopsis marcescibilis</name>
    <name type="common">Agaric fungus</name>
    <name type="synonym">Psathyrella marcescibilis</name>
    <dbReference type="NCBI Taxonomy" id="230819"/>
    <lineage>
        <taxon>Eukaryota</taxon>
        <taxon>Fungi</taxon>
        <taxon>Dikarya</taxon>
        <taxon>Basidiomycota</taxon>
        <taxon>Agaricomycotina</taxon>
        <taxon>Agaricomycetes</taxon>
        <taxon>Agaricomycetidae</taxon>
        <taxon>Agaricales</taxon>
        <taxon>Agaricineae</taxon>
        <taxon>Psathyrellaceae</taxon>
        <taxon>Coprinopsis</taxon>
    </lineage>
</organism>
<dbReference type="AlphaFoldDB" id="A0A5C3K8Y3"/>
<keyword evidence="2" id="KW-0548">Nucleotidyltransferase</keyword>
<evidence type="ECO:0000259" key="7">
    <source>
        <dbReference type="Pfam" id="PF17917"/>
    </source>
</evidence>
<dbReference type="InterPro" id="IPR041373">
    <property type="entry name" value="RT_RNaseH"/>
</dbReference>
<evidence type="ECO:0000256" key="6">
    <source>
        <dbReference type="ARBA" id="ARBA00022918"/>
    </source>
</evidence>
<dbReference type="GO" id="GO:0016787">
    <property type="term" value="F:hydrolase activity"/>
    <property type="evidence" value="ECO:0007669"/>
    <property type="project" value="UniProtKB-KW"/>
</dbReference>
<evidence type="ECO:0000256" key="3">
    <source>
        <dbReference type="ARBA" id="ARBA00022722"/>
    </source>
</evidence>
<keyword evidence="3" id="KW-0540">Nuclease</keyword>
<evidence type="ECO:0000313" key="8">
    <source>
        <dbReference type="EMBL" id="TFK16342.1"/>
    </source>
</evidence>
<sequence length="121" mass="14031">DLQQAIKEAPILKTIDYELDEQVKLSVDTSYIAIGWYISIPERLEKKKWDYVQFGSTIMAPREACYSQPKRELFGLNRALDTNKYYLIGCRKLIVETDAKYIKGMLNNPRVGPNATINQWI</sequence>
<dbReference type="STRING" id="230819.A0A5C3K8Y3"/>
<dbReference type="EMBL" id="ML210938">
    <property type="protein sequence ID" value="TFK16342.1"/>
    <property type="molecule type" value="Genomic_DNA"/>
</dbReference>
<keyword evidence="9" id="KW-1185">Reference proteome</keyword>
<name>A0A5C3K8Y3_COPMA</name>
<feature type="non-terminal residue" evidence="8">
    <location>
        <position position="1"/>
    </location>
</feature>
<dbReference type="Pfam" id="PF17917">
    <property type="entry name" value="RT_RNaseH"/>
    <property type="match status" value="1"/>
</dbReference>
<evidence type="ECO:0000256" key="1">
    <source>
        <dbReference type="ARBA" id="ARBA00022679"/>
    </source>
</evidence>
<keyword evidence="5" id="KW-0378">Hydrolase</keyword>
<dbReference type="GO" id="GO:0004519">
    <property type="term" value="F:endonuclease activity"/>
    <property type="evidence" value="ECO:0007669"/>
    <property type="project" value="UniProtKB-KW"/>
</dbReference>
<keyword evidence="1" id="KW-0808">Transferase</keyword>
<evidence type="ECO:0000256" key="4">
    <source>
        <dbReference type="ARBA" id="ARBA00022759"/>
    </source>
</evidence>
<dbReference type="OrthoDB" id="3037028at2759"/>